<evidence type="ECO:0000256" key="1">
    <source>
        <dbReference type="ARBA" id="ARBA00022898"/>
    </source>
</evidence>
<dbReference type="Gene3D" id="3.90.1150.10">
    <property type="entry name" value="Aspartate Aminotransferase, domain 1"/>
    <property type="match status" value="1"/>
</dbReference>
<dbReference type="PANTHER" id="PTHR30244:SF36">
    <property type="entry name" value="3-OXO-GLUCOSE-6-PHOSPHATE:GLUTAMATE AMINOTRANSFERASE"/>
    <property type="match status" value="1"/>
</dbReference>
<dbReference type="InterPro" id="IPR015422">
    <property type="entry name" value="PyrdxlP-dep_Trfase_small"/>
</dbReference>
<comment type="similarity">
    <text evidence="2 3">Belongs to the DegT/DnrJ/EryC1 family.</text>
</comment>
<protein>
    <submittedName>
        <fullName evidence="4">DegT/DnrJ/EryC1/StrS family aminotransferase</fullName>
    </submittedName>
</protein>
<dbReference type="PIRSF" id="PIRSF000390">
    <property type="entry name" value="PLP_StrS"/>
    <property type="match status" value="1"/>
</dbReference>
<sequence length="396" mass="42560">MPVPLLDVNAQNLPIEAELKDVFHKVLHSGRFILGEEVDAFERECAAELGMKHAISISSGTDALIIALMALGIGPGDEVLCPSFTFFATAGSISRTGATPVFCDVCPVCFGIDVASAKAKLTPKTKAIIPVHLYGQSSDMDSIAAFAAEHGLEVIEDIAQSFGATYKGRTCGGIGRIGCFSFFPSKNLGGFGDGGMVTTQDDALAEKLLRLRNHGMHPRYYHSLVGGNFRMDALQCALLRVKLRHIKDYAAGRARNADYYLSRISEIPGAVQASESDCCCPEQQAARISEGGVRFILPVAYGHNGHVWNQFTLRVPGEGRRDALRACLAEKGIGCEIYYPVPMHRQECFAGLPAHALDACPVSDLLASEVISIPVYPELTTAQLDEVIAALVSFPN</sequence>
<keyword evidence="4" id="KW-0032">Aminotransferase</keyword>
<keyword evidence="4" id="KW-0808">Transferase</keyword>
<dbReference type="PANTHER" id="PTHR30244">
    <property type="entry name" value="TRANSAMINASE"/>
    <property type="match status" value="1"/>
</dbReference>
<dbReference type="InterPro" id="IPR000653">
    <property type="entry name" value="DegT/StrS_aminotransferase"/>
</dbReference>
<dbReference type="InterPro" id="IPR015424">
    <property type="entry name" value="PyrdxlP-dep_Trfase"/>
</dbReference>
<dbReference type="InterPro" id="IPR015421">
    <property type="entry name" value="PyrdxlP-dep_Trfase_major"/>
</dbReference>
<dbReference type="Gene3D" id="3.40.640.10">
    <property type="entry name" value="Type I PLP-dependent aspartate aminotransferase-like (Major domain)"/>
    <property type="match status" value="1"/>
</dbReference>
<dbReference type="RefSeq" id="WP_264511280.1">
    <property type="nucleotide sequence ID" value="NZ_JAPDDR010000002.1"/>
</dbReference>
<dbReference type="Proteomes" id="UP001165653">
    <property type="component" value="Unassembled WGS sequence"/>
</dbReference>
<name>A0ABT3FYL0_9BACT</name>
<comment type="caution">
    <text evidence="4">The sequence shown here is derived from an EMBL/GenBank/DDBJ whole genome shotgun (WGS) entry which is preliminary data.</text>
</comment>
<keyword evidence="1 3" id="KW-0663">Pyridoxal phosphate</keyword>
<evidence type="ECO:0000313" key="5">
    <source>
        <dbReference type="Proteomes" id="UP001165653"/>
    </source>
</evidence>
<evidence type="ECO:0000256" key="3">
    <source>
        <dbReference type="RuleBase" id="RU004508"/>
    </source>
</evidence>
<dbReference type="EMBL" id="JAPDDR010000002">
    <property type="protein sequence ID" value="MCW1912657.1"/>
    <property type="molecule type" value="Genomic_DNA"/>
</dbReference>
<evidence type="ECO:0000313" key="4">
    <source>
        <dbReference type="EMBL" id="MCW1912657.1"/>
    </source>
</evidence>
<gene>
    <name evidence="4" type="ORF">OJ996_03665</name>
</gene>
<keyword evidence="5" id="KW-1185">Reference proteome</keyword>
<dbReference type="SUPFAM" id="SSF53383">
    <property type="entry name" value="PLP-dependent transferases"/>
    <property type="match status" value="1"/>
</dbReference>
<proteinExistence type="inferred from homology"/>
<accession>A0ABT3FYL0</accession>
<evidence type="ECO:0000256" key="2">
    <source>
        <dbReference type="ARBA" id="ARBA00037999"/>
    </source>
</evidence>
<dbReference type="Pfam" id="PF01041">
    <property type="entry name" value="DegT_DnrJ_EryC1"/>
    <property type="match status" value="1"/>
</dbReference>
<dbReference type="CDD" id="cd00616">
    <property type="entry name" value="AHBA_syn"/>
    <property type="match status" value="1"/>
</dbReference>
<dbReference type="GO" id="GO:0008483">
    <property type="term" value="F:transaminase activity"/>
    <property type="evidence" value="ECO:0007669"/>
    <property type="project" value="UniProtKB-KW"/>
</dbReference>
<organism evidence="4 5">
    <name type="scientific">Luteolibacter rhizosphaerae</name>
    <dbReference type="NCBI Taxonomy" id="2989719"/>
    <lineage>
        <taxon>Bacteria</taxon>
        <taxon>Pseudomonadati</taxon>
        <taxon>Verrucomicrobiota</taxon>
        <taxon>Verrucomicrobiia</taxon>
        <taxon>Verrucomicrobiales</taxon>
        <taxon>Verrucomicrobiaceae</taxon>
        <taxon>Luteolibacter</taxon>
    </lineage>
</organism>
<reference evidence="4" key="1">
    <citation type="submission" date="2022-10" db="EMBL/GenBank/DDBJ databases">
        <title>Luteolibacter sp. GHJ8, whole genome shotgun sequencing project.</title>
        <authorList>
            <person name="Zhao G."/>
            <person name="Shen L."/>
        </authorList>
    </citation>
    <scope>NUCLEOTIDE SEQUENCE</scope>
    <source>
        <strain evidence="4">GHJ8</strain>
    </source>
</reference>